<dbReference type="InterPro" id="IPR023214">
    <property type="entry name" value="HAD_sf"/>
</dbReference>
<dbReference type="Proteomes" id="UP001529340">
    <property type="component" value="Unassembled WGS sequence"/>
</dbReference>
<accession>A0ABT7UB57</accession>
<dbReference type="PANTHER" id="PTHR19288">
    <property type="entry name" value="4-NITROPHENYLPHOSPHATASE-RELATED"/>
    <property type="match status" value="1"/>
</dbReference>
<reference evidence="2" key="1">
    <citation type="submission" date="2023-06" db="EMBL/GenBank/DDBJ databases">
        <title>Identification and characterization of horizontal gene transfer across gut microbiota members of farm animals based on homology search.</title>
        <authorList>
            <person name="Schwarzerova J."/>
            <person name="Nykrynova M."/>
            <person name="Jureckova K."/>
            <person name="Cejkova D."/>
            <person name="Rychlik I."/>
        </authorList>
    </citation>
    <scope>NUCLEOTIDE SEQUENCE</scope>
    <source>
        <strain evidence="2">ET39</strain>
    </source>
</reference>
<dbReference type="NCBIfam" id="TIGR01460">
    <property type="entry name" value="HAD-SF-IIA"/>
    <property type="match status" value="1"/>
</dbReference>
<dbReference type="InterPro" id="IPR036412">
    <property type="entry name" value="HAD-like_sf"/>
</dbReference>
<proteinExistence type="inferred from homology"/>
<organism evidence="2 3">
    <name type="scientific">Amedibacillus dolichus</name>
    <dbReference type="NCBI Taxonomy" id="31971"/>
    <lineage>
        <taxon>Bacteria</taxon>
        <taxon>Bacillati</taxon>
        <taxon>Bacillota</taxon>
        <taxon>Erysipelotrichia</taxon>
        <taxon>Erysipelotrichales</taxon>
        <taxon>Erysipelotrichaceae</taxon>
        <taxon>Amedibacillus</taxon>
    </lineage>
</organism>
<dbReference type="RefSeq" id="WP_289607314.1">
    <property type="nucleotide sequence ID" value="NZ_JAUDCG010000013.1"/>
</dbReference>
<sequence length="260" mass="28740">MGCEKTYLLDLDGTMYCGDTLIEGARIFVDWLLASGRSFLFLTNNATRTARQNVAHMEKLGYRGIREEHFFTSAMASARYVARHSKRRRAFVIGMEGLREALTKEGFTIVEHDAELVFVGLDKHADYRRYSDALSELLKGAKLIGTNADRIIATSAGFDVGNGSIVAMLEYASGQRSPKIGKPCAPILLLALEQLQLTKEDVVIVGDNLETDIALGASQGVETVLVTTGVHQRADMERLQIYADHVIDDLRELITADIEE</sequence>
<evidence type="ECO:0000256" key="1">
    <source>
        <dbReference type="PIRNR" id="PIRNR000915"/>
    </source>
</evidence>
<dbReference type="Gene3D" id="3.40.50.1000">
    <property type="entry name" value="HAD superfamily/HAD-like"/>
    <property type="match status" value="2"/>
</dbReference>
<evidence type="ECO:0000313" key="3">
    <source>
        <dbReference type="Proteomes" id="UP001529340"/>
    </source>
</evidence>
<gene>
    <name evidence="2" type="ORF">QUV96_04255</name>
</gene>
<keyword evidence="2" id="KW-0378">Hydrolase</keyword>
<comment type="similarity">
    <text evidence="1">Belongs to the HAD-like hydrolase superfamily. NagD family.</text>
</comment>
<dbReference type="Pfam" id="PF13242">
    <property type="entry name" value="Hydrolase_like"/>
    <property type="match status" value="1"/>
</dbReference>
<dbReference type="EMBL" id="JAUDCG010000013">
    <property type="protein sequence ID" value="MDM8156847.1"/>
    <property type="molecule type" value="Genomic_DNA"/>
</dbReference>
<dbReference type="PIRSF" id="PIRSF000915">
    <property type="entry name" value="PGP-type_phosphatase"/>
    <property type="match status" value="1"/>
</dbReference>
<comment type="cofactor">
    <cofactor evidence="1">
        <name>Mg(2+)</name>
        <dbReference type="ChEBI" id="CHEBI:18420"/>
    </cofactor>
</comment>
<keyword evidence="3" id="KW-1185">Reference proteome</keyword>
<dbReference type="Pfam" id="PF13344">
    <property type="entry name" value="Hydrolase_6"/>
    <property type="match status" value="1"/>
</dbReference>
<dbReference type="EC" id="3.1.3.-" evidence="1"/>
<reference evidence="2" key="2">
    <citation type="submission" date="2023-06" db="EMBL/GenBank/DDBJ databases">
        <authorList>
            <person name="Zeman M."/>
            <person name="Kubasova T."/>
            <person name="Jahodarova E."/>
            <person name="Nykrynova M."/>
            <person name="Rychlik I."/>
        </authorList>
    </citation>
    <scope>NUCLEOTIDE SEQUENCE</scope>
    <source>
        <strain evidence="2">ET39</strain>
    </source>
</reference>
<comment type="function">
    <text evidence="1">Catalyzes the dephosphorylation of 2-6 carbon acid sugars in vitro.</text>
</comment>
<evidence type="ECO:0000313" key="2">
    <source>
        <dbReference type="EMBL" id="MDM8156847.1"/>
    </source>
</evidence>
<dbReference type="InterPro" id="IPR006357">
    <property type="entry name" value="HAD-SF_hydro_IIA"/>
</dbReference>
<protein>
    <recommendedName>
        <fullName evidence="1">Acid sugar phosphatase</fullName>
        <ecNumber evidence="1">3.1.3.-</ecNumber>
    </recommendedName>
</protein>
<dbReference type="SUPFAM" id="SSF56784">
    <property type="entry name" value="HAD-like"/>
    <property type="match status" value="1"/>
</dbReference>
<comment type="caution">
    <text evidence="2">The sequence shown here is derived from an EMBL/GenBank/DDBJ whole genome shotgun (WGS) entry which is preliminary data.</text>
</comment>
<dbReference type="PANTHER" id="PTHR19288:SF46">
    <property type="entry name" value="HALOACID DEHALOGENASE-LIKE HYDROLASE DOMAIN-CONTAINING PROTEIN 2"/>
    <property type="match status" value="1"/>
</dbReference>
<dbReference type="GO" id="GO:0016787">
    <property type="term" value="F:hydrolase activity"/>
    <property type="evidence" value="ECO:0007669"/>
    <property type="project" value="UniProtKB-KW"/>
</dbReference>
<name>A0ABT7UB57_9FIRM</name>
<keyword evidence="1" id="KW-0460">Magnesium</keyword>
<keyword evidence="1" id="KW-0479">Metal-binding</keyword>